<comment type="caution">
    <text evidence="2">The sequence shown here is derived from an EMBL/GenBank/DDBJ whole genome shotgun (WGS) entry which is preliminary data.</text>
</comment>
<dbReference type="SUPFAM" id="SSF53067">
    <property type="entry name" value="Actin-like ATPase domain"/>
    <property type="match status" value="1"/>
</dbReference>
<gene>
    <name evidence="2" type="ORF">FAZ15_00225</name>
</gene>
<dbReference type="InterPro" id="IPR000600">
    <property type="entry name" value="ROK"/>
</dbReference>
<dbReference type="Pfam" id="PF00480">
    <property type="entry name" value="ROK"/>
    <property type="match status" value="1"/>
</dbReference>
<dbReference type="PANTHER" id="PTHR18964">
    <property type="entry name" value="ROK (REPRESSOR, ORF, KINASE) FAMILY"/>
    <property type="match status" value="1"/>
</dbReference>
<dbReference type="Proteomes" id="UP000306808">
    <property type="component" value="Unassembled WGS sequence"/>
</dbReference>
<comment type="similarity">
    <text evidence="1">Belongs to the ROK (NagC/XylR) family.</text>
</comment>
<dbReference type="RefSeq" id="WP_136898970.1">
    <property type="nucleotide sequence ID" value="NZ_SUME01000001.1"/>
</dbReference>
<name>A0A4U0P7N5_9SPHI</name>
<proteinExistence type="inferred from homology"/>
<accession>A0A4U0P7N5</accession>
<evidence type="ECO:0000313" key="3">
    <source>
        <dbReference type="Proteomes" id="UP000306808"/>
    </source>
</evidence>
<dbReference type="Gene3D" id="3.30.420.40">
    <property type="match status" value="2"/>
</dbReference>
<evidence type="ECO:0000256" key="1">
    <source>
        <dbReference type="ARBA" id="ARBA00006479"/>
    </source>
</evidence>
<protein>
    <submittedName>
        <fullName evidence="2">ROK family protein</fullName>
    </submittedName>
</protein>
<dbReference type="PANTHER" id="PTHR18964:SF149">
    <property type="entry name" value="BIFUNCTIONAL UDP-N-ACETYLGLUCOSAMINE 2-EPIMERASE_N-ACETYLMANNOSAMINE KINASE"/>
    <property type="match status" value="1"/>
</dbReference>
<reference evidence="2 3" key="1">
    <citation type="submission" date="2019-04" db="EMBL/GenBank/DDBJ databases">
        <title>Sphingobacterium olei sp. nov., isolated from oil-contaminated soil.</title>
        <authorList>
            <person name="Liu B."/>
        </authorList>
    </citation>
    <scope>NUCLEOTIDE SEQUENCE [LARGE SCALE GENOMIC DNA]</scope>
    <source>
        <strain evidence="2 3">HAL-9</strain>
    </source>
</reference>
<dbReference type="InterPro" id="IPR043129">
    <property type="entry name" value="ATPase_NBD"/>
</dbReference>
<dbReference type="CDD" id="cd23763">
    <property type="entry name" value="ASKHA_ATPase_ROK"/>
    <property type="match status" value="1"/>
</dbReference>
<organism evidence="2 3">
    <name type="scientific">Sphingobacterium olei</name>
    <dbReference type="NCBI Taxonomy" id="2571155"/>
    <lineage>
        <taxon>Bacteria</taxon>
        <taxon>Pseudomonadati</taxon>
        <taxon>Bacteroidota</taxon>
        <taxon>Sphingobacteriia</taxon>
        <taxon>Sphingobacteriales</taxon>
        <taxon>Sphingobacteriaceae</taxon>
        <taxon>Sphingobacterium</taxon>
    </lineage>
</organism>
<evidence type="ECO:0000313" key="2">
    <source>
        <dbReference type="EMBL" id="TJZ62772.1"/>
    </source>
</evidence>
<dbReference type="AlphaFoldDB" id="A0A4U0P7N5"/>
<keyword evidence="3" id="KW-1185">Reference proteome</keyword>
<dbReference type="OrthoDB" id="49666at2"/>
<dbReference type="EMBL" id="SUME01000001">
    <property type="protein sequence ID" value="TJZ62772.1"/>
    <property type="molecule type" value="Genomic_DNA"/>
</dbReference>
<sequence length="284" mass="32321">MSNNKNYILACDIGGTHITSAIVVEDTWEILSNTIKRISFNSQENAKSIFQYWADNIQNCLNEFNQEIKQIGIAMPGPFDYENGIALMKGQNKYDSIYKLNTTEGILSGLKDKHIEIRYINDAAAFLQGEVFASKRNNEDRILGITLGTGLGSAVWSNNAKAFDADLWRSTYKNTIFEEYLVTRWFVNRFLALSGSKEKGFKEIAQNHNNTEEFEQLLAEYRTHLKDFLHFFSGEHVSKKFIIGGNIAKAWELIDKDNYFGEFEISIGQYEEKAAIIGAASLFQ</sequence>